<protein>
    <submittedName>
        <fullName evidence="1">Uncharacterized protein</fullName>
    </submittedName>
</protein>
<name>A0A5K3FTE5_MESCO</name>
<sequence>MSPAARILNSLLIHTNVYPGLSSHMGLDVSACMTHTSEAYCVSQTPRTTQRHQRG</sequence>
<accession>A0A5K3FTE5</accession>
<organism evidence="1">
    <name type="scientific">Mesocestoides corti</name>
    <name type="common">Flatworm</name>
    <dbReference type="NCBI Taxonomy" id="53468"/>
    <lineage>
        <taxon>Eukaryota</taxon>
        <taxon>Metazoa</taxon>
        <taxon>Spiralia</taxon>
        <taxon>Lophotrochozoa</taxon>
        <taxon>Platyhelminthes</taxon>
        <taxon>Cestoda</taxon>
        <taxon>Eucestoda</taxon>
        <taxon>Cyclophyllidea</taxon>
        <taxon>Mesocestoididae</taxon>
        <taxon>Mesocestoides</taxon>
    </lineage>
</organism>
<reference evidence="1" key="1">
    <citation type="submission" date="2019-11" db="UniProtKB">
        <authorList>
            <consortium name="WormBaseParasite"/>
        </authorList>
    </citation>
    <scope>IDENTIFICATION</scope>
</reference>
<evidence type="ECO:0000313" key="1">
    <source>
        <dbReference type="WBParaSite" id="MCU_010389-RA"/>
    </source>
</evidence>
<dbReference type="AlphaFoldDB" id="A0A5K3FTE5"/>
<proteinExistence type="predicted"/>
<dbReference type="WBParaSite" id="MCU_010389-RA">
    <property type="protein sequence ID" value="MCU_010389-RA"/>
    <property type="gene ID" value="MCU_010389"/>
</dbReference>